<protein>
    <recommendedName>
        <fullName evidence="2">DUF1559 domain-containing protein</fullName>
    </recommendedName>
</protein>
<evidence type="ECO:0000313" key="3">
    <source>
        <dbReference type="EMBL" id="QEL14235.1"/>
    </source>
</evidence>
<name>A0A5C1A745_9BACT</name>
<dbReference type="PANTHER" id="PTHR30093:SF2">
    <property type="entry name" value="TYPE II SECRETION SYSTEM PROTEIN H"/>
    <property type="match status" value="1"/>
</dbReference>
<keyword evidence="1" id="KW-0812">Transmembrane</keyword>
<dbReference type="EMBL" id="CP042425">
    <property type="protein sequence ID" value="QEL14235.1"/>
    <property type="molecule type" value="Genomic_DNA"/>
</dbReference>
<keyword evidence="1" id="KW-0472">Membrane</keyword>
<dbReference type="AlphaFoldDB" id="A0A5C1A745"/>
<dbReference type="OrthoDB" id="217153at2"/>
<dbReference type="Gene3D" id="3.30.700.10">
    <property type="entry name" value="Glycoprotein, Type 4 Pilin"/>
    <property type="match status" value="1"/>
</dbReference>
<organism evidence="3 4">
    <name type="scientific">Limnoglobus roseus</name>
    <dbReference type="NCBI Taxonomy" id="2598579"/>
    <lineage>
        <taxon>Bacteria</taxon>
        <taxon>Pseudomonadati</taxon>
        <taxon>Planctomycetota</taxon>
        <taxon>Planctomycetia</taxon>
        <taxon>Gemmatales</taxon>
        <taxon>Gemmataceae</taxon>
        <taxon>Limnoglobus</taxon>
    </lineage>
</organism>
<dbReference type="RefSeq" id="WP_149109142.1">
    <property type="nucleotide sequence ID" value="NZ_CP042425.1"/>
</dbReference>
<evidence type="ECO:0000313" key="4">
    <source>
        <dbReference type="Proteomes" id="UP000324974"/>
    </source>
</evidence>
<dbReference type="SUPFAM" id="SSF54523">
    <property type="entry name" value="Pili subunits"/>
    <property type="match status" value="1"/>
</dbReference>
<dbReference type="InterPro" id="IPR045584">
    <property type="entry name" value="Pilin-like"/>
</dbReference>
<accession>A0A5C1A745</accession>
<dbReference type="Pfam" id="PF07963">
    <property type="entry name" value="N_methyl"/>
    <property type="match status" value="1"/>
</dbReference>
<dbReference type="Proteomes" id="UP000324974">
    <property type="component" value="Chromosome"/>
</dbReference>
<dbReference type="Pfam" id="PF07596">
    <property type="entry name" value="SBP_bac_10"/>
    <property type="match status" value="1"/>
</dbReference>
<dbReference type="InterPro" id="IPR027558">
    <property type="entry name" value="Pre_pil_HX9DG_C"/>
</dbReference>
<feature type="domain" description="DUF1559" evidence="2">
    <location>
        <begin position="34"/>
        <end position="307"/>
    </location>
</feature>
<dbReference type="PROSITE" id="PS00409">
    <property type="entry name" value="PROKAR_NTER_METHYL"/>
    <property type="match status" value="1"/>
</dbReference>
<feature type="transmembrane region" description="Helical" evidence="1">
    <location>
        <begin position="12"/>
        <end position="33"/>
    </location>
</feature>
<dbReference type="KEGG" id="lrs:PX52LOC_01105"/>
<evidence type="ECO:0000256" key="1">
    <source>
        <dbReference type="SAM" id="Phobius"/>
    </source>
</evidence>
<dbReference type="PANTHER" id="PTHR30093">
    <property type="entry name" value="GENERAL SECRETION PATHWAY PROTEIN G"/>
    <property type="match status" value="1"/>
</dbReference>
<dbReference type="NCBIfam" id="TIGR02532">
    <property type="entry name" value="IV_pilin_GFxxxE"/>
    <property type="match status" value="1"/>
</dbReference>
<proteinExistence type="predicted"/>
<reference evidence="4" key="1">
    <citation type="submission" date="2019-08" db="EMBL/GenBank/DDBJ databases">
        <title>Limnoglobus roseus gen. nov., sp. nov., a novel freshwater planctomycete with a giant genome from the family Gemmataceae.</title>
        <authorList>
            <person name="Kulichevskaya I.S."/>
            <person name="Naumoff D.G."/>
            <person name="Miroshnikov K."/>
            <person name="Ivanova A."/>
            <person name="Philippov D.A."/>
            <person name="Hakobyan A."/>
            <person name="Rijpstra I.C."/>
            <person name="Sinninghe Damste J.S."/>
            <person name="Liesack W."/>
            <person name="Dedysh S.N."/>
        </authorList>
    </citation>
    <scope>NUCLEOTIDE SEQUENCE [LARGE SCALE GENOMIC DNA]</scope>
    <source>
        <strain evidence="4">PX52</strain>
    </source>
</reference>
<evidence type="ECO:0000259" key="2">
    <source>
        <dbReference type="Pfam" id="PF07596"/>
    </source>
</evidence>
<gene>
    <name evidence="3" type="ORF">PX52LOC_01105</name>
</gene>
<keyword evidence="1" id="KW-1133">Transmembrane helix</keyword>
<keyword evidence="4" id="KW-1185">Reference proteome</keyword>
<dbReference type="InterPro" id="IPR012902">
    <property type="entry name" value="N_methyl_site"/>
</dbReference>
<dbReference type="NCBIfam" id="TIGR04294">
    <property type="entry name" value="pre_pil_HX9DG"/>
    <property type="match status" value="1"/>
</dbReference>
<sequence>MRSPKVRRGFTLIELLVVIAIIAILIGLLLPAVQKVREAAARAKCTNNMKQIGVALHNFHATNGRLPAGTTTTSFFGPNVFLLPFMEQDNIYNLIATPATSTAATTTTTNAWTKIKPTVFLCPSDTEQGDSAAMGYSNYHYNGGSWGKLNGWDGVFGMGQVSNSSPSATVAKGFTLLAIADGTSNTASAAEACNVPQSGPNSKLGDCFEAGAVTDTTLAAARTTLLAKNWATAGLAGGTWRGKGYAWDEGSMWRGLYNHLLPPNSPCWRTDSVYGTMVAPASSRHTGGANVLMSDGAVRFVNDSVDPDTWTAAGTRQGGEALTLP</sequence>
<dbReference type="InterPro" id="IPR011453">
    <property type="entry name" value="DUF1559"/>
</dbReference>